<dbReference type="GO" id="GO:0046872">
    <property type="term" value="F:metal ion binding"/>
    <property type="evidence" value="ECO:0007669"/>
    <property type="project" value="UniProtKB-KW"/>
</dbReference>
<comment type="similarity">
    <text evidence="2">Belongs to the CISD protein family. CISD2 subfamily.</text>
</comment>
<dbReference type="OrthoDB" id="449252at2759"/>
<keyword evidence="8" id="KW-0411">Iron-sulfur</keyword>
<dbReference type="SMART" id="SM00704">
    <property type="entry name" value="ZnF_CDGSH"/>
    <property type="match status" value="1"/>
</dbReference>
<keyword evidence="7" id="KW-0408">Iron</keyword>
<comment type="caution">
    <text evidence="14">The sequence shown here is derived from an EMBL/GenBank/DDBJ whole genome shotgun (WGS) entry which is preliminary data.</text>
</comment>
<evidence type="ECO:0000313" key="15">
    <source>
        <dbReference type="Proteomes" id="UP000299102"/>
    </source>
</evidence>
<name>A0A4C1XKK0_EUMVA</name>
<dbReference type="GO" id="GO:0051537">
    <property type="term" value="F:2 iron, 2 sulfur cluster binding"/>
    <property type="evidence" value="ECO:0007669"/>
    <property type="project" value="UniProtKB-KW"/>
</dbReference>
<keyword evidence="5" id="KW-0479">Metal-binding</keyword>
<evidence type="ECO:0000256" key="4">
    <source>
        <dbReference type="ARBA" id="ARBA00022714"/>
    </source>
</evidence>
<feature type="transmembrane region" description="Helical" evidence="12">
    <location>
        <begin position="36"/>
        <end position="57"/>
    </location>
</feature>
<dbReference type="AlphaFoldDB" id="A0A4C1XKK0"/>
<evidence type="ECO:0000256" key="5">
    <source>
        <dbReference type="ARBA" id="ARBA00022723"/>
    </source>
</evidence>
<evidence type="ECO:0000256" key="9">
    <source>
        <dbReference type="ARBA" id="ARBA00023136"/>
    </source>
</evidence>
<protein>
    <submittedName>
        <fullName evidence="14">CDGSH iron-sulfur domain-containing protein 2 homolog</fullName>
    </submittedName>
</protein>
<proteinExistence type="inferred from homology"/>
<organism evidence="14 15">
    <name type="scientific">Eumeta variegata</name>
    <name type="common">Bagworm moth</name>
    <name type="synonym">Eumeta japonica</name>
    <dbReference type="NCBI Taxonomy" id="151549"/>
    <lineage>
        <taxon>Eukaryota</taxon>
        <taxon>Metazoa</taxon>
        <taxon>Ecdysozoa</taxon>
        <taxon>Arthropoda</taxon>
        <taxon>Hexapoda</taxon>
        <taxon>Insecta</taxon>
        <taxon>Pterygota</taxon>
        <taxon>Neoptera</taxon>
        <taxon>Endopterygota</taxon>
        <taxon>Lepidoptera</taxon>
        <taxon>Glossata</taxon>
        <taxon>Ditrysia</taxon>
        <taxon>Tineoidea</taxon>
        <taxon>Psychidae</taxon>
        <taxon>Oiketicinae</taxon>
        <taxon>Eumeta</taxon>
    </lineage>
</organism>
<dbReference type="InterPro" id="IPR018967">
    <property type="entry name" value="FeS-contain_CDGSH-typ"/>
</dbReference>
<accession>A0A4C1XKK0</accession>
<dbReference type="EMBL" id="BGZK01000871">
    <property type="protein sequence ID" value="GBP63522.1"/>
    <property type="molecule type" value="Genomic_DNA"/>
</dbReference>
<evidence type="ECO:0000256" key="12">
    <source>
        <dbReference type="SAM" id="Phobius"/>
    </source>
</evidence>
<evidence type="ECO:0000259" key="13">
    <source>
        <dbReference type="SMART" id="SM00704"/>
    </source>
</evidence>
<keyword evidence="3 12" id="KW-0812">Transmembrane</keyword>
<evidence type="ECO:0000256" key="8">
    <source>
        <dbReference type="ARBA" id="ARBA00023014"/>
    </source>
</evidence>
<evidence type="ECO:0000256" key="7">
    <source>
        <dbReference type="ARBA" id="ARBA00023004"/>
    </source>
</evidence>
<feature type="domain" description="Iron-binding zinc finger CDGSH type" evidence="13">
    <location>
        <begin position="76"/>
        <end position="103"/>
    </location>
</feature>
<feature type="region of interest" description="Disordered" evidence="11">
    <location>
        <begin position="97"/>
        <end position="121"/>
    </location>
</feature>
<gene>
    <name evidence="14" type="primary">Cisd2</name>
    <name evidence="14" type="ORF">EVAR_45682_1</name>
</gene>
<dbReference type="Pfam" id="PF10660">
    <property type="entry name" value="MitoNEET_N"/>
    <property type="match status" value="1"/>
</dbReference>
<dbReference type="InterPro" id="IPR045131">
    <property type="entry name" value="CISD1/2"/>
</dbReference>
<dbReference type="GO" id="GO:0010506">
    <property type="term" value="P:regulation of autophagy"/>
    <property type="evidence" value="ECO:0007669"/>
    <property type="project" value="InterPro"/>
</dbReference>
<dbReference type="GO" id="GO:0005741">
    <property type="term" value="C:mitochondrial outer membrane"/>
    <property type="evidence" value="ECO:0007669"/>
    <property type="project" value="TreeGrafter"/>
</dbReference>
<evidence type="ECO:0000256" key="11">
    <source>
        <dbReference type="SAM" id="MobiDB-lite"/>
    </source>
</evidence>
<comment type="subcellular location">
    <subcellularLocation>
        <location evidence="1">Endoplasmic reticulum membrane</location>
        <topology evidence="1">Single-pass membrane protein</topology>
    </subcellularLocation>
</comment>
<dbReference type="InterPro" id="IPR019610">
    <property type="entry name" value="FeS-contain_mitoNEET_N"/>
</dbReference>
<evidence type="ECO:0000256" key="3">
    <source>
        <dbReference type="ARBA" id="ARBA00022692"/>
    </source>
</evidence>
<keyword evidence="9 12" id="KW-0472">Membrane</keyword>
<evidence type="ECO:0000256" key="6">
    <source>
        <dbReference type="ARBA" id="ARBA00022989"/>
    </source>
</evidence>
<dbReference type="STRING" id="151549.A0A4C1XKK0"/>
<comment type="cofactor">
    <cofactor evidence="10">
        <name>[2Fe-2S] cluster</name>
        <dbReference type="ChEBI" id="CHEBI:190135"/>
    </cofactor>
</comment>
<dbReference type="Proteomes" id="UP000299102">
    <property type="component" value="Unassembled WGS sequence"/>
</dbReference>
<dbReference type="PANTHER" id="PTHR13680">
    <property type="entry name" value="CDGSH IRON-SULFUR DOMAIN-CONTAINING PROTEIN 1"/>
    <property type="match status" value="1"/>
</dbReference>
<evidence type="ECO:0000313" key="14">
    <source>
        <dbReference type="EMBL" id="GBP63522.1"/>
    </source>
</evidence>
<keyword evidence="6 12" id="KW-1133">Transmembrane helix</keyword>
<evidence type="ECO:0000256" key="10">
    <source>
        <dbReference type="ARBA" id="ARBA00034078"/>
    </source>
</evidence>
<keyword evidence="15" id="KW-1185">Reference proteome</keyword>
<evidence type="ECO:0000256" key="1">
    <source>
        <dbReference type="ARBA" id="ARBA00004389"/>
    </source>
</evidence>
<dbReference type="InterPro" id="IPR042216">
    <property type="entry name" value="MitoNEET_CISD"/>
</dbReference>
<reference evidence="14 15" key="1">
    <citation type="journal article" date="2019" name="Commun. Biol.">
        <title>The bagworm genome reveals a unique fibroin gene that provides high tensile strength.</title>
        <authorList>
            <person name="Kono N."/>
            <person name="Nakamura H."/>
            <person name="Ohtoshi R."/>
            <person name="Tomita M."/>
            <person name="Numata K."/>
            <person name="Arakawa K."/>
        </authorList>
    </citation>
    <scope>NUCLEOTIDE SEQUENCE [LARGE SCALE GENOMIC DNA]</scope>
</reference>
<dbReference type="Gene3D" id="3.40.5.90">
    <property type="entry name" value="CDGSH iron-sulfur domain, mitoNEET-type"/>
    <property type="match status" value="1"/>
</dbReference>
<keyword evidence="4" id="KW-0001">2Fe-2S</keyword>
<sequence>MQFVSGFVKTTVPNYLSGLPIPDSFGGWFRLGVRDWLALVPPTLAVGGISYVSYYTIQRVRENSMANPCIRKDLAKVVDFIDIEDITEKWPYCDGSHGPHNKATGDNTGPVVVRHKPKEVK</sequence>
<dbReference type="GO" id="GO:0005789">
    <property type="term" value="C:endoplasmic reticulum membrane"/>
    <property type="evidence" value="ECO:0007669"/>
    <property type="project" value="UniProtKB-SubCell"/>
</dbReference>
<dbReference type="PANTHER" id="PTHR13680:SF5">
    <property type="entry name" value="CDGSH IRON-SULFUR DOMAIN-CONTAINING PROTEIN 1"/>
    <property type="match status" value="1"/>
</dbReference>
<evidence type="ECO:0000256" key="2">
    <source>
        <dbReference type="ARBA" id="ARBA00008624"/>
    </source>
</evidence>